<proteinExistence type="predicted"/>
<organism evidence="2 3">
    <name type="scientific">Propionispira arboris</name>
    <dbReference type="NCBI Taxonomy" id="84035"/>
    <lineage>
        <taxon>Bacteria</taxon>
        <taxon>Bacillati</taxon>
        <taxon>Bacillota</taxon>
        <taxon>Negativicutes</taxon>
        <taxon>Selenomonadales</taxon>
        <taxon>Selenomonadaceae</taxon>
        <taxon>Propionispira</taxon>
    </lineage>
</organism>
<gene>
    <name evidence="2" type="ORF">SAMN05660742_10749</name>
</gene>
<protein>
    <submittedName>
        <fullName evidence="2">K+-transporting ATPase, KdpF subunit</fullName>
    </submittedName>
</protein>
<dbReference type="EMBL" id="FNZK01000007">
    <property type="protein sequence ID" value="SEJ41722.1"/>
    <property type="molecule type" value="Genomic_DNA"/>
</dbReference>
<reference evidence="2 3" key="1">
    <citation type="submission" date="2016-10" db="EMBL/GenBank/DDBJ databases">
        <authorList>
            <person name="de Groot N.N."/>
        </authorList>
    </citation>
    <scope>NUCLEOTIDE SEQUENCE [LARGE SCALE GENOMIC DNA]</scope>
    <source>
        <strain evidence="2 3">DSM 2179</strain>
    </source>
</reference>
<evidence type="ECO:0000256" key="1">
    <source>
        <dbReference type="SAM" id="Phobius"/>
    </source>
</evidence>
<name>A0A1H6YWI9_9FIRM</name>
<evidence type="ECO:0000313" key="2">
    <source>
        <dbReference type="EMBL" id="SEJ41722.1"/>
    </source>
</evidence>
<evidence type="ECO:0000313" key="3">
    <source>
        <dbReference type="Proteomes" id="UP000199662"/>
    </source>
</evidence>
<dbReference type="GO" id="GO:0008556">
    <property type="term" value="F:P-type potassium transmembrane transporter activity"/>
    <property type="evidence" value="ECO:0007669"/>
    <property type="project" value="InterPro"/>
</dbReference>
<feature type="transmembrane region" description="Helical" evidence="1">
    <location>
        <begin position="15"/>
        <end position="34"/>
    </location>
</feature>
<dbReference type="InterPro" id="IPR011726">
    <property type="entry name" value="KdpF"/>
</dbReference>
<keyword evidence="1" id="KW-0812">Transmembrane</keyword>
<keyword evidence="1" id="KW-1133">Transmembrane helix</keyword>
<dbReference type="Proteomes" id="UP000199662">
    <property type="component" value="Unassembled WGS sequence"/>
</dbReference>
<sequence>MRTSKRKGLRGMDDLWLAAILAGGIFVYLVYVLMKPEEF</sequence>
<dbReference type="STRING" id="84035.SAMN05660742_10749"/>
<dbReference type="Pfam" id="PF09604">
    <property type="entry name" value="Potass_KdpF"/>
    <property type="match status" value="1"/>
</dbReference>
<keyword evidence="3" id="KW-1185">Reference proteome</keyword>
<dbReference type="RefSeq" id="WP_083923956.1">
    <property type="nucleotide sequence ID" value="NZ_FNZK01000007.1"/>
</dbReference>
<dbReference type="GO" id="GO:0005886">
    <property type="term" value="C:plasma membrane"/>
    <property type="evidence" value="ECO:0007669"/>
    <property type="project" value="InterPro"/>
</dbReference>
<keyword evidence="1" id="KW-0472">Membrane</keyword>
<accession>A0A1H6YWI9</accession>
<dbReference type="AlphaFoldDB" id="A0A1H6YWI9"/>